<evidence type="ECO:0000256" key="3">
    <source>
        <dbReference type="ARBA" id="ARBA00029741"/>
    </source>
</evidence>
<feature type="binding site" evidence="5">
    <location>
        <position position="177"/>
    </location>
    <ligand>
        <name>Zn(2+)</name>
        <dbReference type="ChEBI" id="CHEBI:29105"/>
    </ligand>
</feature>
<keyword evidence="10" id="KW-1185">Reference proteome</keyword>
<name>A0A1C0A5W0_9FIRM</name>
<reference evidence="9 10" key="2">
    <citation type="submission" date="2016-08" db="EMBL/GenBank/DDBJ databases">
        <title>Orenia metallireducens sp. nov. strain Z6, a Novel Metal-reducing Firmicute from the Deep Subsurface.</title>
        <authorList>
            <person name="Maxim B.I."/>
            <person name="Kenneth K."/>
            <person name="Flynn T.M."/>
            <person name="Oloughlin E.J."/>
            <person name="Locke R.A."/>
            <person name="Weber J.R."/>
            <person name="Egan S.M."/>
            <person name="Mackie R.I."/>
            <person name="Cann I.K."/>
        </authorList>
    </citation>
    <scope>NUCLEOTIDE SEQUENCE [LARGE SCALE GENOMIC DNA]</scope>
    <source>
        <strain evidence="9 10">Z6</strain>
    </source>
</reference>
<dbReference type="PANTHER" id="PTHR42742:SF3">
    <property type="entry name" value="FRUCTOKINASE"/>
    <property type="match status" value="1"/>
</dbReference>
<dbReference type="InterPro" id="IPR049071">
    <property type="entry name" value="MPI_cupin_dom"/>
</dbReference>
<dbReference type="InterPro" id="IPR014628">
    <property type="entry name" value="Man6P_isomerase_Firm_short"/>
</dbReference>
<dbReference type="GO" id="GO:0008270">
    <property type="term" value="F:zinc ion binding"/>
    <property type="evidence" value="ECO:0007669"/>
    <property type="project" value="InterPro"/>
</dbReference>
<dbReference type="OrthoDB" id="9808275at2"/>
<dbReference type="InterPro" id="IPR014710">
    <property type="entry name" value="RmlC-like_jellyroll"/>
</dbReference>
<sequence length="348" mass="39275">MYPLKFEPIYKEKIWGGRALEEKFSRKLPAGSIGESWEIAAHENGTSVISNGNLAGKGLMEAIKEEREKILGVEAKEDYYEKFPLLIKILDANDKLSVQVHPDDEYAHQYENGELGKTEMWYVIDAQEDAKLVYGVKPEVDKDEFAASIKEGRLEENLIEINVEAGDVLYMPSGTVHAIEEGILIAEIQQNSDTTYRVYDWNRMGQDGKPRELHIESALDVIEFGAEPEDKVVGLEIKEDGYVRTILVACPYFTTETLDITEKYSADTNHERFYVLMGLEGKAKLSYEGGEMDLKAGETLLLPAALGEYELIGECKLIKSYIRDLAELKAELEELGYSQEEIKQIKGL</sequence>
<proteinExistence type="predicted"/>
<reference evidence="10" key="1">
    <citation type="submission" date="2016-07" db="EMBL/GenBank/DDBJ databases">
        <authorList>
            <person name="Florea S."/>
            <person name="Webb J.S."/>
            <person name="Jaromczyk J."/>
            <person name="Schardl C.L."/>
        </authorList>
    </citation>
    <scope>NUCLEOTIDE SEQUENCE [LARGE SCALE GENOMIC DNA]</scope>
    <source>
        <strain evidence="10">Z6</strain>
    </source>
</reference>
<comment type="caution">
    <text evidence="9">The sequence shown here is derived from an EMBL/GenBank/DDBJ whole genome shotgun (WGS) entry which is preliminary data.</text>
</comment>
<evidence type="ECO:0000313" key="9">
    <source>
        <dbReference type="EMBL" id="OCL25525.1"/>
    </source>
</evidence>
<protein>
    <recommendedName>
        <fullName evidence="3">Phosphohexomutase</fullName>
    </recommendedName>
    <alternativeName>
        <fullName evidence="4">Phosphomannose isomerase</fullName>
    </alternativeName>
</protein>
<feature type="active site" evidence="6">
    <location>
        <position position="197"/>
    </location>
</feature>
<keyword evidence="1 5" id="KW-0479">Metal-binding</keyword>
<dbReference type="GO" id="GO:0004476">
    <property type="term" value="F:mannose-6-phosphate isomerase activity"/>
    <property type="evidence" value="ECO:0007669"/>
    <property type="project" value="InterPro"/>
</dbReference>
<evidence type="ECO:0000256" key="4">
    <source>
        <dbReference type="ARBA" id="ARBA00030762"/>
    </source>
</evidence>
<dbReference type="EMBL" id="LWDV01000010">
    <property type="protein sequence ID" value="OCL25525.1"/>
    <property type="molecule type" value="Genomic_DNA"/>
</dbReference>
<accession>A0A1C0A5W0</accession>
<evidence type="ECO:0000256" key="2">
    <source>
        <dbReference type="ARBA" id="ARBA00022833"/>
    </source>
</evidence>
<dbReference type="Pfam" id="PF20511">
    <property type="entry name" value="PMI_typeI_cat"/>
    <property type="match status" value="1"/>
</dbReference>
<dbReference type="RefSeq" id="WP_068719437.1">
    <property type="nucleotide sequence ID" value="NZ_LWDV01000010.1"/>
</dbReference>
<keyword evidence="9" id="KW-0413">Isomerase</keyword>
<feature type="domain" description="Phosphomannose isomerase type I catalytic" evidence="7">
    <location>
        <begin position="5"/>
        <end position="109"/>
    </location>
</feature>
<gene>
    <name evidence="9" type="ORF">U472_14390</name>
</gene>
<evidence type="ECO:0000256" key="5">
    <source>
        <dbReference type="PIRSR" id="PIRSR036894-1"/>
    </source>
</evidence>
<dbReference type="CDD" id="cd07010">
    <property type="entry name" value="cupin_PMI_type_I_N_bac"/>
    <property type="match status" value="1"/>
</dbReference>
<feature type="domain" description="Mannose-6-phosphate isomerase cupin" evidence="8">
    <location>
        <begin position="246"/>
        <end position="322"/>
    </location>
</feature>
<feature type="binding site" evidence="5">
    <location>
        <position position="101"/>
    </location>
    <ligand>
        <name>Zn(2+)</name>
        <dbReference type="ChEBI" id="CHEBI:29105"/>
    </ligand>
</feature>
<evidence type="ECO:0000256" key="1">
    <source>
        <dbReference type="ARBA" id="ARBA00022723"/>
    </source>
</evidence>
<dbReference type="SUPFAM" id="SSF51182">
    <property type="entry name" value="RmlC-like cupins"/>
    <property type="match status" value="1"/>
</dbReference>
<dbReference type="Pfam" id="PF21621">
    <property type="entry name" value="MPI_cupin_dom"/>
    <property type="match status" value="1"/>
</dbReference>
<keyword evidence="2 5" id="KW-0862">Zinc</keyword>
<dbReference type="Gene3D" id="2.60.120.10">
    <property type="entry name" value="Jelly Rolls"/>
    <property type="match status" value="2"/>
</dbReference>
<evidence type="ECO:0000259" key="8">
    <source>
        <dbReference type="Pfam" id="PF21621"/>
    </source>
</evidence>
<dbReference type="Proteomes" id="UP000093514">
    <property type="component" value="Unassembled WGS sequence"/>
</dbReference>
<dbReference type="InterPro" id="IPR051804">
    <property type="entry name" value="Carb_Metab_Reg_Kinase/Isom"/>
</dbReference>
<dbReference type="PIRSF" id="PIRSF036894">
    <property type="entry name" value="PMI_Firm_short"/>
    <property type="match status" value="1"/>
</dbReference>
<comment type="cofactor">
    <cofactor evidence="5">
        <name>Zn(2+)</name>
        <dbReference type="ChEBI" id="CHEBI:29105"/>
    </cofactor>
    <text evidence="5">Binds 1 zinc ion per subunit.</text>
</comment>
<evidence type="ECO:0000259" key="7">
    <source>
        <dbReference type="Pfam" id="PF20511"/>
    </source>
</evidence>
<dbReference type="PANTHER" id="PTHR42742">
    <property type="entry name" value="TRANSCRIPTIONAL REPRESSOR MPRA"/>
    <property type="match status" value="1"/>
</dbReference>
<dbReference type="GO" id="GO:0005975">
    <property type="term" value="P:carbohydrate metabolic process"/>
    <property type="evidence" value="ECO:0007669"/>
    <property type="project" value="InterPro"/>
</dbReference>
<evidence type="ECO:0000313" key="10">
    <source>
        <dbReference type="Proteomes" id="UP000093514"/>
    </source>
</evidence>
<feature type="binding site" evidence="5">
    <location>
        <position position="119"/>
    </location>
    <ligand>
        <name>Zn(2+)</name>
        <dbReference type="ChEBI" id="CHEBI:29105"/>
    </ligand>
</feature>
<dbReference type="InterPro" id="IPR046457">
    <property type="entry name" value="PMI_typeI_cat"/>
</dbReference>
<dbReference type="InterPro" id="IPR011051">
    <property type="entry name" value="RmlC_Cupin_sf"/>
</dbReference>
<evidence type="ECO:0000256" key="6">
    <source>
        <dbReference type="PIRSR" id="PIRSR036894-2"/>
    </source>
</evidence>
<organism evidence="9 10">
    <name type="scientific">Orenia metallireducens</name>
    <dbReference type="NCBI Taxonomy" id="1413210"/>
    <lineage>
        <taxon>Bacteria</taxon>
        <taxon>Bacillati</taxon>
        <taxon>Bacillota</taxon>
        <taxon>Clostridia</taxon>
        <taxon>Halanaerobiales</taxon>
        <taxon>Halobacteroidaceae</taxon>
        <taxon>Orenia</taxon>
    </lineage>
</organism>
<dbReference type="AlphaFoldDB" id="A0A1C0A5W0"/>